<protein>
    <submittedName>
        <fullName evidence="2">Uncharacterized protein</fullName>
    </submittedName>
</protein>
<keyword evidence="1" id="KW-0472">Membrane</keyword>
<reference evidence="2 3" key="1">
    <citation type="submission" date="2020-11" db="EMBL/GenBank/DDBJ databases">
        <title>Sulfur oxidizing isolate from Hospital Hole Sinkhole.</title>
        <authorList>
            <person name="Scott K.M."/>
        </authorList>
    </citation>
    <scope>NUCLEOTIDE SEQUENCE [LARGE SCALE GENOMIC DNA]</scope>
    <source>
        <strain evidence="2 3">HH1</strain>
    </source>
</reference>
<name>A0ABS0BY92_9GAMM</name>
<feature type="transmembrane region" description="Helical" evidence="1">
    <location>
        <begin position="79"/>
        <end position="99"/>
    </location>
</feature>
<feature type="transmembrane region" description="Helical" evidence="1">
    <location>
        <begin position="344"/>
        <end position="366"/>
    </location>
</feature>
<feature type="transmembrane region" description="Helical" evidence="1">
    <location>
        <begin position="34"/>
        <end position="58"/>
    </location>
</feature>
<evidence type="ECO:0000313" key="2">
    <source>
        <dbReference type="EMBL" id="MBF6058770.1"/>
    </source>
</evidence>
<gene>
    <name evidence="2" type="ORF">H8792_010495</name>
</gene>
<sequence>MELTANETVAATLQVLRDPAGIPSHPVVFQVLMVFTWVFHMLFVNITLGSALLSLYAFQHRQNRHWNQLSQGMTKAAKVSVSMLIVLGVAPLLFTQVIYDPQWYSSNVLSAAWAIGFIFTLILGYSSWFVFYFKNHDGVKNSAIWWGIFGLAMFVLDGFIMHVLSYQALLPEQWLSWYSADGQADMSGTGLHAYQPGRFLFFMAMSITVLGAFLSAYAHYYKVREDKEHHYLTFVNRLGRKFTFAGLLMQSVTFVWWLFDLPEHLQALQSPLSWGILLFMAVFAAIIKGKQSREMPASYFSLAMAFGLIALIGIFREALRIHYMLPFDYDITDYKVMEDIPSTALFFMTLIGVGGLVGGFFLTAIYKAGRTQGMYQASKQVSQLGSAAVGIMIGWIAVFFLTGIWVWLHNV</sequence>
<feature type="transmembrane region" description="Helical" evidence="1">
    <location>
        <begin position="387"/>
        <end position="408"/>
    </location>
</feature>
<comment type="caution">
    <text evidence="2">The sequence shown here is derived from an EMBL/GenBank/DDBJ whole genome shotgun (WGS) entry which is preliminary data.</text>
</comment>
<keyword evidence="3" id="KW-1185">Reference proteome</keyword>
<keyword evidence="1" id="KW-0812">Transmembrane</keyword>
<accession>A0ABS0BY92</accession>
<dbReference type="Proteomes" id="UP001193680">
    <property type="component" value="Unassembled WGS sequence"/>
</dbReference>
<dbReference type="EMBL" id="JACBGI020000027">
    <property type="protein sequence ID" value="MBF6058770.1"/>
    <property type="molecule type" value="Genomic_DNA"/>
</dbReference>
<feature type="transmembrane region" description="Helical" evidence="1">
    <location>
        <begin position="199"/>
        <end position="221"/>
    </location>
</feature>
<proteinExistence type="predicted"/>
<organism evidence="2 3">
    <name type="scientific">Thiomicrorhabdus heinhorstiae</name>
    <dbReference type="NCBI Taxonomy" id="2748010"/>
    <lineage>
        <taxon>Bacteria</taxon>
        <taxon>Pseudomonadati</taxon>
        <taxon>Pseudomonadota</taxon>
        <taxon>Gammaproteobacteria</taxon>
        <taxon>Thiotrichales</taxon>
        <taxon>Piscirickettsiaceae</taxon>
        <taxon>Thiomicrorhabdus</taxon>
    </lineage>
</organism>
<dbReference type="RefSeq" id="WP_185978917.1">
    <property type="nucleotide sequence ID" value="NZ_JACBGI020000027.1"/>
</dbReference>
<evidence type="ECO:0000256" key="1">
    <source>
        <dbReference type="SAM" id="Phobius"/>
    </source>
</evidence>
<feature type="transmembrane region" description="Helical" evidence="1">
    <location>
        <begin position="143"/>
        <end position="164"/>
    </location>
</feature>
<feature type="transmembrane region" description="Helical" evidence="1">
    <location>
        <begin position="111"/>
        <end position="131"/>
    </location>
</feature>
<feature type="transmembrane region" description="Helical" evidence="1">
    <location>
        <begin position="299"/>
        <end position="319"/>
    </location>
</feature>
<feature type="transmembrane region" description="Helical" evidence="1">
    <location>
        <begin position="242"/>
        <end position="259"/>
    </location>
</feature>
<feature type="transmembrane region" description="Helical" evidence="1">
    <location>
        <begin position="271"/>
        <end position="287"/>
    </location>
</feature>
<evidence type="ECO:0000313" key="3">
    <source>
        <dbReference type="Proteomes" id="UP001193680"/>
    </source>
</evidence>
<keyword evidence="1" id="KW-1133">Transmembrane helix</keyword>